<comment type="caution">
    <text evidence="1">The sequence shown here is derived from an EMBL/GenBank/DDBJ whole genome shotgun (WGS) entry which is preliminary data.</text>
</comment>
<dbReference type="EMBL" id="QSGN01000047">
    <property type="protein sequence ID" value="RHB25111.1"/>
    <property type="molecule type" value="Genomic_DNA"/>
</dbReference>
<organism evidence="1 2">
    <name type="scientific">Bacteroides stercoris</name>
    <dbReference type="NCBI Taxonomy" id="46506"/>
    <lineage>
        <taxon>Bacteria</taxon>
        <taxon>Pseudomonadati</taxon>
        <taxon>Bacteroidota</taxon>
        <taxon>Bacteroidia</taxon>
        <taxon>Bacteroidales</taxon>
        <taxon>Bacteroidaceae</taxon>
        <taxon>Bacteroides</taxon>
    </lineage>
</organism>
<protein>
    <submittedName>
        <fullName evidence="1">Uncharacterized protein</fullName>
    </submittedName>
</protein>
<proteinExistence type="predicted"/>
<accession>A0A413UX82</accession>
<dbReference type="Pfam" id="PF20449">
    <property type="entry name" value="DUF6706"/>
    <property type="match status" value="1"/>
</dbReference>
<dbReference type="AlphaFoldDB" id="A0A413UX82"/>
<gene>
    <name evidence="1" type="ORF">DW889_14520</name>
</gene>
<evidence type="ECO:0000313" key="1">
    <source>
        <dbReference type="EMBL" id="RHB25111.1"/>
    </source>
</evidence>
<name>A0A413UX82_BACSE</name>
<sequence length="108" mass="12139">MIAAMSNKEFVLSVFDKNPPSNLVVENILSRTGLDGEEPFAEENRARLEVACAKQIPWMIQNPSSVSESGFSVSWSNHVDSLMKLYSWLCKQYGLKDELGNKPKVTFL</sequence>
<reference evidence="1 2" key="1">
    <citation type="submission" date="2018-08" db="EMBL/GenBank/DDBJ databases">
        <title>A genome reference for cultivated species of the human gut microbiota.</title>
        <authorList>
            <person name="Zou Y."/>
            <person name="Xue W."/>
            <person name="Luo G."/>
        </authorList>
    </citation>
    <scope>NUCLEOTIDE SEQUENCE [LARGE SCALE GENOMIC DNA]</scope>
    <source>
        <strain evidence="1 2">AM40-34</strain>
    </source>
</reference>
<dbReference type="Proteomes" id="UP000283482">
    <property type="component" value="Unassembled WGS sequence"/>
</dbReference>
<dbReference type="RefSeq" id="WP_117907605.1">
    <property type="nucleotide sequence ID" value="NZ_JAQDZO010000034.1"/>
</dbReference>
<dbReference type="InterPro" id="IPR046552">
    <property type="entry name" value="DUF6706"/>
</dbReference>
<evidence type="ECO:0000313" key="2">
    <source>
        <dbReference type="Proteomes" id="UP000283482"/>
    </source>
</evidence>